<evidence type="ECO:0000313" key="3">
    <source>
        <dbReference type="Proteomes" id="UP000516173"/>
    </source>
</evidence>
<sequence length="314" mass="34702">MSGERLSCGCGGPGYARGMCRRHYKQYRNRQIAYGRWDPQSPAESDAAREHIGRLQAAGLGFAQVARLAGVDHVTVGRVARDPQARVTAEVEAAILAVKVPERAADVTPENALVPIHGAQRRVQALIASGYPRAHLARLLGMRSNSGAMEALIGKNYRGGQAGKSVLAARDRQVKELFDRLQFLPGPSERARAKGRRSGWALPFEWDEAALDDPRGKPVRARWTSRSTTDERRDQVAELTERGLSAQEIAERLGTTDRTVQRDRAYTRSDPKQPVAQQFSQIEAMGAVAVQARRDIAARREAAPVRPSRRERTR</sequence>
<dbReference type="AlphaFoldDB" id="A0A7G1KQF5"/>
<keyword evidence="3" id="KW-1185">Reference proteome</keyword>
<organism evidence="2 3">
    <name type="scientific">Nocardia wallacei</name>
    <dbReference type="NCBI Taxonomy" id="480035"/>
    <lineage>
        <taxon>Bacteria</taxon>
        <taxon>Bacillati</taxon>
        <taxon>Actinomycetota</taxon>
        <taxon>Actinomycetes</taxon>
        <taxon>Mycobacteriales</taxon>
        <taxon>Nocardiaceae</taxon>
        <taxon>Nocardia</taxon>
    </lineage>
</organism>
<dbReference type="Proteomes" id="UP000516173">
    <property type="component" value="Chromosome"/>
</dbReference>
<protein>
    <submittedName>
        <fullName evidence="2">Uncharacterized protein</fullName>
    </submittedName>
</protein>
<dbReference type="InterPro" id="IPR036388">
    <property type="entry name" value="WH-like_DNA-bd_sf"/>
</dbReference>
<proteinExistence type="predicted"/>
<dbReference type="EMBL" id="AP023396">
    <property type="protein sequence ID" value="BCK57402.1"/>
    <property type="molecule type" value="Genomic_DNA"/>
</dbReference>
<dbReference type="Gene3D" id="1.10.10.10">
    <property type="entry name" value="Winged helix-like DNA-binding domain superfamily/Winged helix DNA-binding domain"/>
    <property type="match status" value="1"/>
</dbReference>
<gene>
    <name evidence="2" type="ORF">NWFMUON74_51740</name>
</gene>
<dbReference type="KEGG" id="nwl:NWFMUON74_51740"/>
<evidence type="ECO:0000313" key="2">
    <source>
        <dbReference type="EMBL" id="BCK57402.1"/>
    </source>
</evidence>
<feature type="region of interest" description="Disordered" evidence="1">
    <location>
        <begin position="254"/>
        <end position="275"/>
    </location>
</feature>
<accession>A0A7G1KQF5</accession>
<reference evidence="2 3" key="1">
    <citation type="submission" date="2020-08" db="EMBL/GenBank/DDBJ databases">
        <title>Genome Sequencing of Nocardia wallacei strain FMUON74 and assembly.</title>
        <authorList>
            <person name="Toyokawa M."/>
            <person name="Uesaka K."/>
        </authorList>
    </citation>
    <scope>NUCLEOTIDE SEQUENCE [LARGE SCALE GENOMIC DNA]</scope>
    <source>
        <strain evidence="2 3">FMUON74</strain>
    </source>
</reference>
<feature type="compositionally biased region" description="Basic and acidic residues" evidence="1">
    <location>
        <begin position="254"/>
        <end position="271"/>
    </location>
</feature>
<name>A0A7G1KQF5_9NOCA</name>
<evidence type="ECO:0000256" key="1">
    <source>
        <dbReference type="SAM" id="MobiDB-lite"/>
    </source>
</evidence>